<dbReference type="InterPro" id="IPR038179">
    <property type="entry name" value="NigD-like_N_sf"/>
</dbReference>
<dbReference type="AlphaFoldDB" id="A0A2T0XHC7"/>
<dbReference type="RefSeq" id="WP_258176712.1">
    <property type="nucleotide sequence ID" value="NZ_PVTS01000010.1"/>
</dbReference>
<dbReference type="EMBL" id="QPIZ01000012">
    <property type="protein sequence ID" value="RCW33881.1"/>
    <property type="molecule type" value="Genomic_DNA"/>
</dbReference>
<dbReference type="PROSITE" id="PS51257">
    <property type="entry name" value="PROKAR_LIPOPROTEIN"/>
    <property type="match status" value="1"/>
</dbReference>
<sequence>MRKYLFGLFIALFFGVGFTSCLDDDNESTPMRYLEMGIVKMGETDEIRVLTDSELLLELDNYPASFDFEEEQRVMIQYSVSELNEENTTYDYLVDVYSVQEVRLKDVIELNEENRDTIGDDQIYINEVWVSGDFLNIDFQFYGDGKVHYINVVKDPDEQTDDPAKIYLQVRHDAREDDMEEIYRGIMSFRLEPLQVESLEEVELIFENQSFYSMPYSQIEVDYEYGVEEE</sequence>
<organism evidence="2 3">
    <name type="scientific">Marinilabilia salmonicolor</name>
    <dbReference type="NCBI Taxonomy" id="989"/>
    <lineage>
        <taxon>Bacteria</taxon>
        <taxon>Pseudomonadati</taxon>
        <taxon>Bacteroidota</taxon>
        <taxon>Bacteroidia</taxon>
        <taxon>Marinilabiliales</taxon>
        <taxon>Marinilabiliaceae</taxon>
        <taxon>Marinilabilia</taxon>
    </lineage>
</organism>
<feature type="domain" description="NigD-like C-terminal" evidence="1">
    <location>
        <begin position="107"/>
        <end position="213"/>
    </location>
</feature>
<dbReference type="InterPro" id="IPR035376">
    <property type="entry name" value="NigD_C"/>
</dbReference>
<dbReference type="Gene3D" id="2.40.50.500">
    <property type="entry name" value="NigD-like N-terminal OB domain"/>
    <property type="match status" value="1"/>
</dbReference>
<gene>
    <name evidence="2" type="ORF">DFO77_11245</name>
</gene>
<protein>
    <submittedName>
        <fullName evidence="2">NigD-like protein</fullName>
    </submittedName>
</protein>
<dbReference type="Gene3D" id="2.60.40.2370">
    <property type="entry name" value="NigD-like, C-terminal beta sandwich domain"/>
    <property type="match status" value="1"/>
</dbReference>
<dbReference type="Pfam" id="PF17415">
    <property type="entry name" value="NigD_C"/>
    <property type="match status" value="1"/>
</dbReference>
<dbReference type="InterPro" id="IPR038143">
    <property type="entry name" value="NigD-like_C_dom_sf"/>
</dbReference>
<keyword evidence="3" id="KW-1185">Reference proteome</keyword>
<comment type="caution">
    <text evidence="2">The sequence shown here is derived from an EMBL/GenBank/DDBJ whole genome shotgun (WGS) entry which is preliminary data.</text>
</comment>
<name>A0A2T0XHC7_9BACT</name>
<accession>A0A2T0XHC7</accession>
<proteinExistence type="predicted"/>
<reference evidence="2 3" key="1">
    <citation type="submission" date="2018-07" db="EMBL/GenBank/DDBJ databases">
        <title>Freshwater and sediment microbial communities from various areas in North America, analyzing microbe dynamics in response to fracking.</title>
        <authorList>
            <person name="Lamendella R."/>
        </authorList>
    </citation>
    <scope>NUCLEOTIDE SEQUENCE [LARGE SCALE GENOMIC DNA]</scope>
    <source>
        <strain evidence="2 3">160A</strain>
    </source>
</reference>
<dbReference type="Proteomes" id="UP000252733">
    <property type="component" value="Unassembled WGS sequence"/>
</dbReference>
<evidence type="ECO:0000313" key="3">
    <source>
        <dbReference type="Proteomes" id="UP000252733"/>
    </source>
</evidence>
<evidence type="ECO:0000259" key="1">
    <source>
        <dbReference type="Pfam" id="PF17415"/>
    </source>
</evidence>
<dbReference type="STRING" id="1168289.GCA_000259075_01109"/>
<evidence type="ECO:0000313" key="2">
    <source>
        <dbReference type="EMBL" id="RCW33881.1"/>
    </source>
</evidence>